<dbReference type="AlphaFoldDB" id="A0A1Y1V8R9"/>
<feature type="transmembrane region" description="Helical" evidence="1">
    <location>
        <begin position="176"/>
        <end position="193"/>
    </location>
</feature>
<feature type="transmembrane region" description="Helical" evidence="1">
    <location>
        <begin position="29"/>
        <end position="50"/>
    </location>
</feature>
<evidence type="ECO:0000313" key="3">
    <source>
        <dbReference type="Proteomes" id="UP000193719"/>
    </source>
</evidence>
<gene>
    <name evidence="2" type="ORF">BCR36DRAFT_328171</name>
</gene>
<name>A0A1Y1V8R9_9FUNG</name>
<dbReference type="Proteomes" id="UP000193719">
    <property type="component" value="Unassembled WGS sequence"/>
</dbReference>
<protein>
    <recommendedName>
        <fullName evidence="4">FAR-17a/AIG1-like protein</fullName>
    </recommendedName>
</protein>
<feature type="transmembrane region" description="Helical" evidence="1">
    <location>
        <begin position="153"/>
        <end position="169"/>
    </location>
</feature>
<comment type="caution">
    <text evidence="2">The sequence shown here is derived from an EMBL/GenBank/DDBJ whole genome shotgun (WGS) entry which is preliminary data.</text>
</comment>
<sequence length="257" mass="30663">MSFETFFGSNGFNFYQLVTPYKGSKKFLLYYRIIIFVILCYGLYTSIYAYENPNPEETKRHQRKVYFAFFTNQTYFMIMIYFLGAIFLHIKDNNGTLKGRVSNSIIHTLIHIFYNMVFPLACIVTLIFCGVMLPNLQTYYYTFTHYAQQVIQHVLQSVFLLIDWFLITVPSKATHFIPTFTIGVCYLIFVQVYHSIYDHWIYKFLSTSNNGWYYMYIGVIAFWTIFGLIFSFIQNFKNRNRRYVSDVDSTKMKFSEV</sequence>
<evidence type="ECO:0000256" key="1">
    <source>
        <dbReference type="SAM" id="Phobius"/>
    </source>
</evidence>
<accession>A0A1Y1V8R9</accession>
<dbReference type="OrthoDB" id="419711at2759"/>
<dbReference type="PANTHER" id="PTHR12242">
    <property type="entry name" value="OS02G0130600 PROTEIN-RELATED"/>
    <property type="match status" value="1"/>
</dbReference>
<dbReference type="EMBL" id="MCFH01000023">
    <property type="protein sequence ID" value="ORX49760.1"/>
    <property type="molecule type" value="Genomic_DNA"/>
</dbReference>
<dbReference type="GO" id="GO:0016020">
    <property type="term" value="C:membrane"/>
    <property type="evidence" value="ECO:0007669"/>
    <property type="project" value="TreeGrafter"/>
</dbReference>
<proteinExistence type="predicted"/>
<keyword evidence="1" id="KW-1133">Transmembrane helix</keyword>
<evidence type="ECO:0008006" key="4">
    <source>
        <dbReference type="Google" id="ProtNLM"/>
    </source>
</evidence>
<organism evidence="2 3">
    <name type="scientific">Piromyces finnis</name>
    <dbReference type="NCBI Taxonomy" id="1754191"/>
    <lineage>
        <taxon>Eukaryota</taxon>
        <taxon>Fungi</taxon>
        <taxon>Fungi incertae sedis</taxon>
        <taxon>Chytridiomycota</taxon>
        <taxon>Chytridiomycota incertae sedis</taxon>
        <taxon>Neocallimastigomycetes</taxon>
        <taxon>Neocallimastigales</taxon>
        <taxon>Neocallimastigaceae</taxon>
        <taxon>Piromyces</taxon>
    </lineage>
</organism>
<reference evidence="2 3" key="1">
    <citation type="submission" date="2016-08" db="EMBL/GenBank/DDBJ databases">
        <title>Genomes of anaerobic fungi encode conserved fungal cellulosomes for biomass hydrolysis.</title>
        <authorList>
            <consortium name="DOE Joint Genome Institute"/>
            <person name="Haitjema C.H."/>
            <person name="Gilmore S.P."/>
            <person name="Henske J.K."/>
            <person name="Solomon K.V."/>
            <person name="De Groot R."/>
            <person name="Kuo A."/>
            <person name="Mondo S.J."/>
            <person name="Salamov A.A."/>
            <person name="Labutti K."/>
            <person name="Zhao Z."/>
            <person name="Chiniquy J."/>
            <person name="Barry K."/>
            <person name="Brewer H.M."/>
            <person name="Purvine S.O."/>
            <person name="Wright A.T."/>
            <person name="Boxma B."/>
            <person name="Van Alen T."/>
            <person name="Hackstein J.H."/>
            <person name="Baker S.E."/>
            <person name="Grigoriev I.V."/>
            <person name="O'Malley M.A."/>
        </authorList>
    </citation>
    <scope>NUCLEOTIDE SEQUENCE [LARGE SCALE GENOMIC DNA]</scope>
    <source>
        <strain evidence="3">finn</strain>
    </source>
</reference>
<feature type="transmembrane region" description="Helical" evidence="1">
    <location>
        <begin position="109"/>
        <end position="133"/>
    </location>
</feature>
<keyword evidence="1" id="KW-0812">Transmembrane</keyword>
<keyword evidence="1" id="KW-0472">Membrane</keyword>
<evidence type="ECO:0000313" key="2">
    <source>
        <dbReference type="EMBL" id="ORX49760.1"/>
    </source>
</evidence>
<feature type="transmembrane region" description="Helical" evidence="1">
    <location>
        <begin position="213"/>
        <end position="233"/>
    </location>
</feature>
<reference evidence="2 3" key="2">
    <citation type="submission" date="2016-08" db="EMBL/GenBank/DDBJ databases">
        <title>Pervasive Adenine N6-methylation of Active Genes in Fungi.</title>
        <authorList>
            <consortium name="DOE Joint Genome Institute"/>
            <person name="Mondo S.J."/>
            <person name="Dannebaum R.O."/>
            <person name="Kuo R.C."/>
            <person name="Labutti K."/>
            <person name="Haridas S."/>
            <person name="Kuo A."/>
            <person name="Salamov A."/>
            <person name="Ahrendt S.R."/>
            <person name="Lipzen A."/>
            <person name="Sullivan W."/>
            <person name="Andreopoulos W.B."/>
            <person name="Clum A."/>
            <person name="Lindquist E."/>
            <person name="Daum C."/>
            <person name="Ramamoorthy G.K."/>
            <person name="Gryganskyi A."/>
            <person name="Culley D."/>
            <person name="Magnuson J.K."/>
            <person name="James T.Y."/>
            <person name="O'Malley M.A."/>
            <person name="Stajich J.E."/>
            <person name="Spatafora J.W."/>
            <person name="Visel A."/>
            <person name="Grigoriev I.V."/>
        </authorList>
    </citation>
    <scope>NUCLEOTIDE SEQUENCE [LARGE SCALE GENOMIC DNA]</scope>
    <source>
        <strain evidence="3">finn</strain>
    </source>
</reference>
<keyword evidence="3" id="KW-1185">Reference proteome</keyword>
<feature type="transmembrane region" description="Helical" evidence="1">
    <location>
        <begin position="65"/>
        <end position="88"/>
    </location>
</feature>